<dbReference type="InterPro" id="IPR053155">
    <property type="entry name" value="F-pilin_assembly_TraC"/>
</dbReference>
<dbReference type="Gene3D" id="3.40.50.300">
    <property type="entry name" value="P-loop containing nucleotide triphosphate hydrolases"/>
    <property type="match status" value="1"/>
</dbReference>
<name>A0A1T4YTN8_9BACT</name>
<dbReference type="EMBL" id="FUYE01000018">
    <property type="protein sequence ID" value="SKB05227.1"/>
    <property type="molecule type" value="Genomic_DNA"/>
</dbReference>
<proteinExistence type="predicted"/>
<reference evidence="4" key="1">
    <citation type="submission" date="2017-02" db="EMBL/GenBank/DDBJ databases">
        <authorList>
            <person name="Varghese N."/>
            <person name="Submissions S."/>
        </authorList>
    </citation>
    <scope>NUCLEOTIDE SEQUENCE [LARGE SCALE GENOMIC DNA]</scope>
    <source>
        <strain evidence="4">ATCC 700200</strain>
    </source>
</reference>
<dbReference type="PANTHER" id="PTHR38467:SF1">
    <property type="entry name" value="CONJUGATIVE TRANSFER: ASSEMBLY"/>
    <property type="match status" value="1"/>
</dbReference>
<evidence type="ECO:0000256" key="1">
    <source>
        <dbReference type="SAM" id="Coils"/>
    </source>
</evidence>
<evidence type="ECO:0000313" key="3">
    <source>
        <dbReference type="EMBL" id="SKB05227.1"/>
    </source>
</evidence>
<dbReference type="Gene3D" id="1.10.8.730">
    <property type="match status" value="1"/>
</dbReference>
<protein>
    <recommendedName>
        <fullName evidence="2">TraG P-loop domain-containing protein</fullName>
    </recommendedName>
</protein>
<dbReference type="InterPro" id="IPR027417">
    <property type="entry name" value="P-loop_NTPase"/>
</dbReference>
<evidence type="ECO:0000313" key="4">
    <source>
        <dbReference type="Proteomes" id="UP000190774"/>
    </source>
</evidence>
<sequence length="899" mass="103201">MAKFVNSYLDEDLIIYRGLSRGGAIGKGYNVEMPDTENTDASWLMSLEDNLRVLLRLIRPELRLQVAWSVDSDYRKELERYRQKTEELPQDRWSTRQREERYRRYDSKIKDHLLRREHLQFYYTSRVQGRTMGGGRQYYEELLQAAKREQAELEEALRQQLGSLGGRVSPMDNMEHFEAFYRYFNPSAFENEALKLEDIYDPSKTVCEMCFNSDAAPYRMGSSTFKMDGFYQGIAVMKTLPKFTYIGMMRQLTQMDILDYQIVANIEAGDVEKDRVSTEKKVARLERGKLTPSLEATLMKLRTRIRRLTTNEVVPYRMHLIVRVWDRNPDVCASKLSALKNSILKLGGAQSYEPTLPTSVRNYWQLCMPGWTWAKYDDFKLYVEDVNLADLLPVSSTPTGDLAEAEAIYDGPRGALVGTTTFVGKEGSMRPEHGIMFGASGAGKSVFTIDLLTQTAPYYDYTAIVEEGLSYNLFTRLYGCKPIIVQPNGNLTFNYFDTRGLPLSSDQLGGATAIAHLMAGPPPDIDKDRIRQALLSKQIERIYVDQFETWAGKNAEGRFEAARRVRIAEEWKRRKMTPGTVLSDAWLDFKAEMIEGNAEAVDINHMEIDPGVIEDYLNNPGNQWDLMSMGYTLMKAEDMPTHSQFVELLNLESRQRRAHEDLGLLRMLLEPWSRTGRYGAILDGVNNVDLSGKVVHFELSYIPESAKELRTVAAFLITNDLRKEIMSRPRSTRKRVILEELSAFLAMPDGDRITREYYERMRKYSCWVFSIIQQFQRIKDHPVRSSVVGNSRVMFMLKQPDQRDVESMSEGFRIPSITKRQVTSFPDPSEMKSDPYASFVYYHEATGRPRIAIGRHQASKEMILASATSGEAFERQNEELKEFGGDAFKMILSQAKSKA</sequence>
<organism evidence="3 4">
    <name type="scientific">Prosthecobacter debontii</name>
    <dbReference type="NCBI Taxonomy" id="48467"/>
    <lineage>
        <taxon>Bacteria</taxon>
        <taxon>Pseudomonadati</taxon>
        <taxon>Verrucomicrobiota</taxon>
        <taxon>Verrucomicrobiia</taxon>
        <taxon>Verrucomicrobiales</taxon>
        <taxon>Verrucomicrobiaceae</taxon>
        <taxon>Prosthecobacter</taxon>
    </lineage>
</organism>
<dbReference type="Pfam" id="PF19044">
    <property type="entry name" value="P-loop_TraG"/>
    <property type="match status" value="1"/>
</dbReference>
<dbReference type="AlphaFoldDB" id="A0A1T4YTN8"/>
<evidence type="ECO:0000259" key="2">
    <source>
        <dbReference type="Pfam" id="PF19044"/>
    </source>
</evidence>
<gene>
    <name evidence="3" type="ORF">SAMN02745166_04208</name>
</gene>
<keyword evidence="4" id="KW-1185">Reference proteome</keyword>
<dbReference type="STRING" id="48467.SAMN02745166_04208"/>
<accession>A0A1T4YTN8</accession>
<dbReference type="SUPFAM" id="SSF52540">
    <property type="entry name" value="P-loop containing nucleoside triphosphate hydrolases"/>
    <property type="match status" value="1"/>
</dbReference>
<dbReference type="PANTHER" id="PTHR38467">
    <property type="match status" value="1"/>
</dbReference>
<feature type="coiled-coil region" evidence="1">
    <location>
        <begin position="136"/>
        <end position="163"/>
    </location>
</feature>
<feature type="domain" description="TraG P-loop" evidence="2">
    <location>
        <begin position="643"/>
        <end position="827"/>
    </location>
</feature>
<keyword evidence="1" id="KW-0175">Coiled coil</keyword>
<dbReference type="Proteomes" id="UP000190774">
    <property type="component" value="Unassembled WGS sequence"/>
</dbReference>
<dbReference type="InterPro" id="IPR043964">
    <property type="entry name" value="P-loop_TraG"/>
</dbReference>
<dbReference type="RefSeq" id="WP_078815364.1">
    <property type="nucleotide sequence ID" value="NZ_FUYE01000018.1"/>
</dbReference>